<dbReference type="EMBL" id="BAABGY010000008">
    <property type="protein sequence ID" value="GAA4335472.1"/>
    <property type="molecule type" value="Genomic_DNA"/>
</dbReference>
<keyword evidence="1" id="KW-0602">Photosynthesis</keyword>
<dbReference type="Proteomes" id="UP001501725">
    <property type="component" value="Unassembled WGS sequence"/>
</dbReference>
<dbReference type="RefSeq" id="WP_345256589.1">
    <property type="nucleotide sequence ID" value="NZ_BAABGY010000008.1"/>
</dbReference>
<name>A0ABP8H7K9_9BACT</name>
<organism evidence="5 6">
    <name type="scientific">Flaviaesturariibacter amylovorans</name>
    <dbReference type="NCBI Taxonomy" id="1084520"/>
    <lineage>
        <taxon>Bacteria</taxon>
        <taxon>Pseudomonadati</taxon>
        <taxon>Bacteroidota</taxon>
        <taxon>Chitinophagia</taxon>
        <taxon>Chitinophagales</taxon>
        <taxon>Chitinophagaceae</taxon>
        <taxon>Flaviaestuariibacter</taxon>
    </lineage>
</organism>
<evidence type="ECO:0000313" key="5">
    <source>
        <dbReference type="EMBL" id="GAA4335472.1"/>
    </source>
</evidence>
<evidence type="ECO:0000256" key="3">
    <source>
        <dbReference type="SAM" id="SignalP"/>
    </source>
</evidence>
<evidence type="ECO:0000256" key="1">
    <source>
        <dbReference type="ARBA" id="ARBA00022531"/>
    </source>
</evidence>
<comment type="caution">
    <text evidence="5">The sequence shown here is derived from an EMBL/GenBank/DDBJ whole genome shotgun (WGS) entry which is preliminary data.</text>
</comment>
<dbReference type="Gene3D" id="2.130.10.10">
    <property type="entry name" value="YVTN repeat-like/Quinoprotein amine dehydrogenase"/>
    <property type="match status" value="4"/>
</dbReference>
<gene>
    <name evidence="5" type="ORF">GCM10023184_30270</name>
</gene>
<feature type="chain" id="PRO_5045668631" description="Photosynthesis system II assembly factor Ycf48/Hcf136-like domain-containing protein" evidence="3">
    <location>
        <begin position="20"/>
        <end position="747"/>
    </location>
</feature>
<keyword evidence="2" id="KW-0604">Photosystem II</keyword>
<feature type="domain" description="Photosynthesis system II assembly factor Ycf48/Hcf136-like" evidence="4">
    <location>
        <begin position="444"/>
        <end position="586"/>
    </location>
</feature>
<reference evidence="6" key="1">
    <citation type="journal article" date="2019" name="Int. J. Syst. Evol. Microbiol.">
        <title>The Global Catalogue of Microorganisms (GCM) 10K type strain sequencing project: providing services to taxonomists for standard genome sequencing and annotation.</title>
        <authorList>
            <consortium name="The Broad Institute Genomics Platform"/>
            <consortium name="The Broad Institute Genome Sequencing Center for Infectious Disease"/>
            <person name="Wu L."/>
            <person name="Ma J."/>
        </authorList>
    </citation>
    <scope>NUCLEOTIDE SEQUENCE [LARGE SCALE GENOMIC DNA]</scope>
    <source>
        <strain evidence="6">JCM 17919</strain>
    </source>
</reference>
<accession>A0ABP8H7K9</accession>
<dbReference type="PANTHER" id="PTHR47199">
    <property type="entry name" value="PHOTOSYSTEM II STABILITY/ASSEMBLY FACTOR HCF136, CHLOROPLASTIC"/>
    <property type="match status" value="1"/>
</dbReference>
<dbReference type="SUPFAM" id="SSF50939">
    <property type="entry name" value="Sialidases"/>
    <property type="match status" value="1"/>
</dbReference>
<protein>
    <recommendedName>
        <fullName evidence="4">Photosynthesis system II assembly factor Ycf48/Hcf136-like domain-containing protein</fullName>
    </recommendedName>
</protein>
<dbReference type="InterPro" id="IPR036278">
    <property type="entry name" value="Sialidase_sf"/>
</dbReference>
<keyword evidence="6" id="KW-1185">Reference proteome</keyword>
<dbReference type="SUPFAM" id="SSF110296">
    <property type="entry name" value="Oligoxyloglucan reducing end-specific cellobiohydrolase"/>
    <property type="match status" value="3"/>
</dbReference>
<dbReference type="Pfam" id="PF14870">
    <property type="entry name" value="PSII_BNR"/>
    <property type="match status" value="2"/>
</dbReference>
<evidence type="ECO:0000313" key="6">
    <source>
        <dbReference type="Proteomes" id="UP001501725"/>
    </source>
</evidence>
<evidence type="ECO:0000256" key="2">
    <source>
        <dbReference type="ARBA" id="ARBA00023276"/>
    </source>
</evidence>
<evidence type="ECO:0000259" key="4">
    <source>
        <dbReference type="Pfam" id="PF14870"/>
    </source>
</evidence>
<proteinExistence type="predicted"/>
<keyword evidence="3" id="KW-0732">Signal</keyword>
<sequence>MKTLLHTLALTLASFAAGAQGWTLVTPVKSQSAIEDVFMTSPSTGFAFDDLDDRMLRTRDGGLTWHRQGLVFGTTPTSLWMFNDNVGIMGTATGTFYKTTDGFVTRSTVNSSTGATKALFFVNEQTGYAIAGDVNIKKTTDGGNTWTLINTGNSNFLFGLYFIDANTGFASGASGTILKTTDADATWTPLTTNYSFLFNDVLFTSPTVGMAVGAQGYLSRTTDGGATWTAVAMPTTQHLFTLYSYNNTLFALGANGALLRSTNNGASWTATTLGTYTLHSIHINSFGQGFIGGDAGIYKTTDGGMTWTPSQLGSPHSNLNKVSFANENIGLAVGTQSTGGMVNALVRTTDGGKTWTGRNIGTSVLGVHLRADGNGLFGGSSGYYEYTSNYGQNFNFGGNRPNVAVRTVWAQNATTWIMGGGFFNGGLYRTTNSGATWTYTAGGSMLDIYFPTALVGYAGGEGGELKKTTDGGASWTTINSGVTGDINAVYFLNEQVGFVGTPGSLRKTTDGGATWSGFGPSYVMALHFYTADSGYAVTVSGHLLKTIDGGANWSTHAPGIIADMLVRDAAFLNGRVVAVGQLGDVYVSNLSCAGAVGTPRVIQSGATLYSSFATGNQWYNGSGAIAGATGASYTASVPGTYYVVHTSADGCASPVSNSITIVATSIPSVREGRALVIYPNPTAARIRIEVPSALRREPLLLRNAAGQLALVRKGAHPPVLTLDLGHLPAGTYYLQLGKTASPVVLGK</sequence>
<dbReference type="PANTHER" id="PTHR47199:SF2">
    <property type="entry name" value="PHOTOSYSTEM II STABILITY_ASSEMBLY FACTOR HCF136, CHLOROPLASTIC"/>
    <property type="match status" value="1"/>
</dbReference>
<feature type="domain" description="Photosynthesis system II assembly factor Ycf48/Hcf136-like" evidence="4">
    <location>
        <begin position="183"/>
        <end position="308"/>
    </location>
</feature>
<dbReference type="CDD" id="cd15482">
    <property type="entry name" value="Sialidase_non-viral"/>
    <property type="match status" value="1"/>
</dbReference>
<dbReference type="InterPro" id="IPR028203">
    <property type="entry name" value="PSII_CF48-like_dom"/>
</dbReference>
<feature type="signal peptide" evidence="3">
    <location>
        <begin position="1"/>
        <end position="19"/>
    </location>
</feature>
<dbReference type="InterPro" id="IPR015943">
    <property type="entry name" value="WD40/YVTN_repeat-like_dom_sf"/>
</dbReference>